<feature type="domain" description="DUF7882" evidence="1">
    <location>
        <begin position="1"/>
        <end position="94"/>
    </location>
</feature>
<proteinExistence type="predicted"/>
<evidence type="ECO:0000259" key="1">
    <source>
        <dbReference type="Pfam" id="PF25355"/>
    </source>
</evidence>
<dbReference type="InterPro" id="IPR057204">
    <property type="entry name" value="DUF7882"/>
</dbReference>
<keyword evidence="3" id="KW-1185">Reference proteome</keyword>
<dbReference type="Proteomes" id="UP001368654">
    <property type="component" value="Unassembled WGS sequence"/>
</dbReference>
<accession>A0ABU8LR34</accession>
<reference evidence="2 3" key="1">
    <citation type="submission" date="2024-02" db="EMBL/GenBank/DDBJ databases">
        <authorList>
            <person name="Saticioglu I.B."/>
        </authorList>
    </citation>
    <scope>NUCLEOTIDE SEQUENCE [LARGE SCALE GENOMIC DNA]</scope>
    <source>
        <strain evidence="2 3">Mu-86</strain>
    </source>
</reference>
<name>A0ABU8LR34_9MICO</name>
<dbReference type="Pfam" id="PF25355">
    <property type="entry name" value="DUF7882"/>
    <property type="match status" value="1"/>
</dbReference>
<evidence type="ECO:0000313" key="3">
    <source>
        <dbReference type="Proteomes" id="UP001368654"/>
    </source>
</evidence>
<comment type="caution">
    <text evidence="2">The sequence shown here is derived from an EMBL/GenBank/DDBJ whole genome shotgun (WGS) entry which is preliminary data.</text>
</comment>
<evidence type="ECO:0000313" key="2">
    <source>
        <dbReference type="EMBL" id="MEJ1154091.1"/>
    </source>
</evidence>
<organism evidence="2 3">
    <name type="scientific">Microbacterium marmarense</name>
    <dbReference type="NCBI Taxonomy" id="3122051"/>
    <lineage>
        <taxon>Bacteria</taxon>
        <taxon>Bacillati</taxon>
        <taxon>Actinomycetota</taxon>
        <taxon>Actinomycetes</taxon>
        <taxon>Micrococcales</taxon>
        <taxon>Microbacteriaceae</taxon>
        <taxon>Microbacterium</taxon>
    </lineage>
</organism>
<dbReference type="EMBL" id="JBBDGL010000001">
    <property type="protein sequence ID" value="MEJ1154091.1"/>
    <property type="molecule type" value="Genomic_DNA"/>
</dbReference>
<dbReference type="RefSeq" id="WP_337336541.1">
    <property type="nucleotide sequence ID" value="NZ_JBBDGL010000001.1"/>
</dbReference>
<gene>
    <name evidence="2" type="ORF">WDU96_00570</name>
</gene>
<protein>
    <recommendedName>
        <fullName evidence="1">DUF7882 domain-containing protein</fullName>
    </recommendedName>
</protein>
<sequence length="115" mass="12986">MGALFYGNDAEPITIPDHALSHLKILFASKLRRGESFSFTWKHGADQVRGRSTIWIHPAIPMRFVFEEEVAAPLDQELLQDFARRANSSTGLAIDFNEFDSPSAVERRGDLRRVA</sequence>